<gene>
    <name evidence="1" type="ORF">GEV33_007957</name>
</gene>
<accession>A0A8J6HHM7</accession>
<keyword evidence="2" id="KW-1185">Reference proteome</keyword>
<sequence>MLRGARRGRVHGPKIVCSELPFPPLQTKLQKTAFSQSPAACFRHLAAHATPNVRTIPRIPHPPSYKVYKIHKTTPFARLALSPSTTPKRVGVTRPGPGDDRAYLISCVVMDRSVAAFGAKTGGTVTRVASGGVRGRWAENAPSASESYANVERLADANEAERVVAVDVATGQQLFLQLVRIKNRAELIRAIKRLKSAPLFVIFMEEEEKEEEARVVRAGSEKFRSENRSCFRVCTVKRKPERSRFRKMALFGGRTATGAASESCHWVASHLRFASEQEEHIIYVFTVRRICVIDKSLVDENSGTESLTLQPVNKD</sequence>
<organism evidence="1 2">
    <name type="scientific">Tenebrio molitor</name>
    <name type="common">Yellow mealworm beetle</name>
    <dbReference type="NCBI Taxonomy" id="7067"/>
    <lineage>
        <taxon>Eukaryota</taxon>
        <taxon>Metazoa</taxon>
        <taxon>Ecdysozoa</taxon>
        <taxon>Arthropoda</taxon>
        <taxon>Hexapoda</taxon>
        <taxon>Insecta</taxon>
        <taxon>Pterygota</taxon>
        <taxon>Neoptera</taxon>
        <taxon>Endopterygota</taxon>
        <taxon>Coleoptera</taxon>
        <taxon>Polyphaga</taxon>
        <taxon>Cucujiformia</taxon>
        <taxon>Tenebrionidae</taxon>
        <taxon>Tenebrio</taxon>
    </lineage>
</organism>
<protein>
    <submittedName>
        <fullName evidence="1">Uncharacterized protein</fullName>
    </submittedName>
</protein>
<dbReference type="EMBL" id="JABDTM020023865">
    <property type="protein sequence ID" value="KAH0814834.1"/>
    <property type="molecule type" value="Genomic_DNA"/>
</dbReference>
<dbReference type="Proteomes" id="UP000719412">
    <property type="component" value="Unassembled WGS sequence"/>
</dbReference>
<dbReference type="AlphaFoldDB" id="A0A8J6HHM7"/>
<reference evidence="1" key="2">
    <citation type="submission" date="2021-08" db="EMBL/GenBank/DDBJ databases">
        <authorList>
            <person name="Eriksson T."/>
        </authorList>
    </citation>
    <scope>NUCLEOTIDE SEQUENCE</scope>
    <source>
        <strain evidence="1">Stoneville</strain>
        <tissue evidence="1">Whole head</tissue>
    </source>
</reference>
<name>A0A8J6HHM7_TENMO</name>
<evidence type="ECO:0000313" key="2">
    <source>
        <dbReference type="Proteomes" id="UP000719412"/>
    </source>
</evidence>
<evidence type="ECO:0000313" key="1">
    <source>
        <dbReference type="EMBL" id="KAH0814834.1"/>
    </source>
</evidence>
<proteinExistence type="predicted"/>
<comment type="caution">
    <text evidence="1">The sequence shown here is derived from an EMBL/GenBank/DDBJ whole genome shotgun (WGS) entry which is preliminary data.</text>
</comment>
<reference evidence="1" key="1">
    <citation type="journal article" date="2020" name="J Insects Food Feed">
        <title>The yellow mealworm (Tenebrio molitor) genome: a resource for the emerging insects as food and feed industry.</title>
        <authorList>
            <person name="Eriksson T."/>
            <person name="Andere A."/>
            <person name="Kelstrup H."/>
            <person name="Emery V."/>
            <person name="Picard C."/>
        </authorList>
    </citation>
    <scope>NUCLEOTIDE SEQUENCE</scope>
    <source>
        <strain evidence="1">Stoneville</strain>
        <tissue evidence="1">Whole head</tissue>
    </source>
</reference>